<evidence type="ECO:0000313" key="3">
    <source>
        <dbReference type="Proteomes" id="UP001138793"/>
    </source>
</evidence>
<feature type="domain" description="Peptidase M14" evidence="1">
    <location>
        <begin position="675"/>
        <end position="775"/>
    </location>
</feature>
<dbReference type="EMBL" id="JAGGMB010000001">
    <property type="protein sequence ID" value="MBP2075852.1"/>
    <property type="molecule type" value="Genomic_DNA"/>
</dbReference>
<dbReference type="CDD" id="cd06232">
    <property type="entry name" value="M14-like"/>
    <property type="match status" value="1"/>
</dbReference>
<organism evidence="2 3">
    <name type="scientific">Oceanobacillus polygoni</name>
    <dbReference type="NCBI Taxonomy" id="1235259"/>
    <lineage>
        <taxon>Bacteria</taxon>
        <taxon>Bacillati</taxon>
        <taxon>Bacillota</taxon>
        <taxon>Bacilli</taxon>
        <taxon>Bacillales</taxon>
        <taxon>Bacillaceae</taxon>
        <taxon>Oceanobacillus</taxon>
    </lineage>
</organism>
<dbReference type="GO" id="GO:0008270">
    <property type="term" value="F:zinc ion binding"/>
    <property type="evidence" value="ECO:0007669"/>
    <property type="project" value="InterPro"/>
</dbReference>
<dbReference type="InterPro" id="IPR000834">
    <property type="entry name" value="Peptidase_M14"/>
</dbReference>
<sequence length="1006" mass="116935">MRDLRDMWEIGGLVQDQNQDRVADQVNIWFDLNDELHPEGLIDFCARLGFETTSLSFDFLQENNRYSNRLSFVKDEEETYVEWNLNHLLIYYQNEEAVSILLRFLAGKWHRNFVGDVPVKRIKLNDSEIWIEVEDGNITVSPVESQNTTISEKIYKVDSLTKVWNEIGFMHNEKASPINNHHVLFLTEDTLEHHSWIEIYYGASRIGMESTALSFPITGKNSTNALTFQFQSREAENASIQLDGNVIQFTGASKSLTNAISYFFRERHWTFGGHFGSWEQKFKKLDNKDEVLFQVTWEDEGEKQELFDKVEEWNRYIEDKKDLDINIFISEPNVIRDDIKKTIESKFPMANVLVRSAFKPGYFWLTEEVLPNLLKLKQQIGSVVINCLKEERADGLELPIRWIQEIYPVDEVMAKELQIDSCFVDFNLCESLDATYEVIAKDLDGNQLYENQIVIPVSKVPYVEEGKYSYPTTAHLSICEGKKQIVQHTFQTDRERFYTFYAESILSELWAKTDRTSANGGFTRPLFDRIEINVEMSEEELKLPVGEERISSLEALHEDLYFNTLDYFLVKGEQTVGNGYTSPGGIYPFISVREGIKPKADITAYKWIDRTKESILTEQLLFNHEQRTPIEVKYRFGKGQKLMNESINSHVQVEKLPDDLPRPTKAQFHTWIADYSYRNKPIFVYEIVANTEETYYSAIKLSASKPTILIETGHHANEVSSMPAVAELIDEIIEKHPYITENMNLVIIPRANPDGTELHKQMILDNPEWKHHAARYNAVGLEYSDVRYQDTIFGEGNVVPKIMNRWAPDIVIDNHGIPSHEWTQPFAGYHIPPRFHMSYWIPNAMIYGISRMLNQKTYPEHSVVLNKITHGIQQKVKASKLQDMNNYWMERYKKYGNQFMPELFPIELTEELIFYKWETKTDSTSTSAISRFPEWVSADLISEAADETVYGDALDSCKEAQKLFNLGAIEWIRSDIQEVYKNYDLEGIRIERSRPLKVPVTSRILS</sequence>
<protein>
    <recommendedName>
        <fullName evidence="1">Peptidase M14 domain-containing protein</fullName>
    </recommendedName>
</protein>
<dbReference type="RefSeq" id="WP_149474118.1">
    <property type="nucleotide sequence ID" value="NZ_JAGGMB010000001.1"/>
</dbReference>
<reference evidence="2" key="1">
    <citation type="submission" date="2021-03" db="EMBL/GenBank/DDBJ databases">
        <title>Genomic Encyclopedia of Type Strains, Phase IV (KMG-IV): sequencing the most valuable type-strain genomes for metagenomic binning, comparative biology and taxonomic classification.</title>
        <authorList>
            <person name="Goeker M."/>
        </authorList>
    </citation>
    <scope>NUCLEOTIDE SEQUENCE</scope>
    <source>
        <strain evidence="2">DSM 107338</strain>
    </source>
</reference>
<name>A0A9X1CE33_9BACI</name>
<comment type="caution">
    <text evidence="2">The sequence shown here is derived from an EMBL/GenBank/DDBJ whole genome shotgun (WGS) entry which is preliminary data.</text>
</comment>
<dbReference type="Gene3D" id="3.40.630.10">
    <property type="entry name" value="Zn peptidases"/>
    <property type="match status" value="1"/>
</dbReference>
<accession>A0A9X1CE33</accession>
<evidence type="ECO:0000313" key="2">
    <source>
        <dbReference type="EMBL" id="MBP2075852.1"/>
    </source>
</evidence>
<dbReference type="Pfam" id="PF00246">
    <property type="entry name" value="Peptidase_M14"/>
    <property type="match status" value="1"/>
</dbReference>
<dbReference type="GO" id="GO:0006508">
    <property type="term" value="P:proteolysis"/>
    <property type="evidence" value="ECO:0007669"/>
    <property type="project" value="InterPro"/>
</dbReference>
<gene>
    <name evidence="2" type="ORF">J2Z64_000063</name>
</gene>
<dbReference type="Proteomes" id="UP001138793">
    <property type="component" value="Unassembled WGS sequence"/>
</dbReference>
<proteinExistence type="predicted"/>
<dbReference type="OrthoDB" id="7956186at2"/>
<evidence type="ECO:0000259" key="1">
    <source>
        <dbReference type="Pfam" id="PF00246"/>
    </source>
</evidence>
<dbReference type="GO" id="GO:0004181">
    <property type="term" value="F:metallocarboxypeptidase activity"/>
    <property type="evidence" value="ECO:0007669"/>
    <property type="project" value="InterPro"/>
</dbReference>
<dbReference type="SUPFAM" id="SSF53187">
    <property type="entry name" value="Zn-dependent exopeptidases"/>
    <property type="match status" value="1"/>
</dbReference>
<keyword evidence="3" id="KW-1185">Reference proteome</keyword>
<dbReference type="AlphaFoldDB" id="A0A9X1CE33"/>